<organism evidence="2 3">
    <name type="scientific">Pseudanabaena frigida</name>
    <dbReference type="NCBI Taxonomy" id="945775"/>
    <lineage>
        <taxon>Bacteria</taxon>
        <taxon>Bacillati</taxon>
        <taxon>Cyanobacteriota</taxon>
        <taxon>Cyanophyceae</taxon>
        <taxon>Pseudanabaenales</taxon>
        <taxon>Pseudanabaenaceae</taxon>
        <taxon>Pseudanabaena</taxon>
    </lineage>
</organism>
<dbReference type="Pfam" id="PF10087">
    <property type="entry name" value="DUF2325"/>
    <property type="match status" value="1"/>
</dbReference>
<accession>A0A2W4W244</accession>
<dbReference type="AlphaFoldDB" id="A0A2W4W244"/>
<dbReference type="Proteomes" id="UP000249467">
    <property type="component" value="Unassembled WGS sequence"/>
</dbReference>
<dbReference type="EMBL" id="QBML01000019">
    <property type="protein sequence ID" value="PZO39183.1"/>
    <property type="molecule type" value="Genomic_DNA"/>
</dbReference>
<evidence type="ECO:0000313" key="2">
    <source>
        <dbReference type="EMBL" id="PZO39183.1"/>
    </source>
</evidence>
<evidence type="ECO:0000256" key="1">
    <source>
        <dbReference type="ARBA" id="ARBA00007189"/>
    </source>
</evidence>
<sequence length="343" mass="38858">MHISELDELEASVSDLLTMAKVELEQNRLQQQRDRQIQEAVAQIEARLKPLLAKVEQMLQEYDREGGNPNSETRQKLEKKAADIRQEIAEAPNLAAQLADRQLILSEERLLDERITEQTAQWRLELKADLLEMIEEQRDFFSATDASIAVRGYANDLKAINSLEEVVEALINQINSHSEEGPVARLRGSHEQTLTFIYNKALENRSRVDRAPDVQPTARHRKSEKRPALYTDLSGKVLVFGGHDRLQTAVKNRLRDSAINLMWYTEQDGLQLAAQGESQISGGDLIIIVTGYASHSLTERAIEACRRANKTYEIVNTTGMTRLLEVIESGLKAKQLARHWKQG</sequence>
<comment type="caution">
    <text evidence="2">The sequence shown here is derived from an EMBL/GenBank/DDBJ whole genome shotgun (WGS) entry which is preliminary data.</text>
</comment>
<protein>
    <submittedName>
        <fullName evidence="2">DUF2325 domain-containing protein</fullName>
    </submittedName>
</protein>
<comment type="similarity">
    <text evidence="1">Belongs to the UPF0751 family.</text>
</comment>
<reference evidence="2 3" key="2">
    <citation type="submission" date="2018-06" db="EMBL/GenBank/DDBJ databases">
        <title>Metagenomic assembly of (sub)arctic Cyanobacteria and their associated microbiome from non-axenic cultures.</title>
        <authorList>
            <person name="Baurain D."/>
        </authorList>
    </citation>
    <scope>NUCLEOTIDE SEQUENCE [LARGE SCALE GENOMIC DNA]</scope>
    <source>
        <strain evidence="2">ULC066bin1</strain>
    </source>
</reference>
<evidence type="ECO:0000313" key="3">
    <source>
        <dbReference type="Proteomes" id="UP000249467"/>
    </source>
</evidence>
<reference evidence="2 3" key="1">
    <citation type="submission" date="2018-04" db="EMBL/GenBank/DDBJ databases">
        <authorList>
            <person name="Go L.Y."/>
            <person name="Mitchell J.A."/>
        </authorList>
    </citation>
    <scope>NUCLEOTIDE SEQUENCE [LARGE SCALE GENOMIC DNA]</scope>
    <source>
        <strain evidence="2">ULC066bin1</strain>
    </source>
</reference>
<dbReference type="InterPro" id="IPR016772">
    <property type="entry name" value="UCP020408"/>
</dbReference>
<gene>
    <name evidence="2" type="ORF">DCF19_14505</name>
</gene>
<name>A0A2W4W244_9CYAN</name>
<proteinExistence type="inferred from homology"/>